<dbReference type="Pfam" id="PF03445">
    <property type="entry name" value="DUF294"/>
    <property type="match status" value="1"/>
</dbReference>
<evidence type="ECO:0000256" key="1">
    <source>
        <dbReference type="ARBA" id="ARBA00023122"/>
    </source>
</evidence>
<reference evidence="5" key="2">
    <citation type="journal article" date="2020" name="Microorganisms">
        <title>Osmotic Adaptation and Compatible Solute Biosynthesis of Phototrophic Bacteria as Revealed from Genome Analyses.</title>
        <authorList>
            <person name="Imhoff J.F."/>
            <person name="Rahn T."/>
            <person name="Kunzel S."/>
            <person name="Keller A."/>
            <person name="Neulinger S.C."/>
        </authorList>
    </citation>
    <scope>NUCLEOTIDE SEQUENCE</scope>
    <source>
        <strain evidence="5">DSM 11080</strain>
    </source>
</reference>
<dbReference type="AlphaFoldDB" id="A0AAJ0XBG1"/>
<organism evidence="5 6">
    <name type="scientific">Halochromatium glycolicum</name>
    <dbReference type="NCBI Taxonomy" id="85075"/>
    <lineage>
        <taxon>Bacteria</taxon>
        <taxon>Pseudomonadati</taxon>
        <taxon>Pseudomonadota</taxon>
        <taxon>Gammaproteobacteria</taxon>
        <taxon>Chromatiales</taxon>
        <taxon>Chromatiaceae</taxon>
        <taxon>Halochromatium</taxon>
    </lineage>
</organism>
<dbReference type="Gene3D" id="3.10.580.10">
    <property type="entry name" value="CBS-domain"/>
    <property type="match status" value="1"/>
</dbReference>
<dbReference type="PANTHER" id="PTHR43080:SF2">
    <property type="entry name" value="CBS DOMAIN-CONTAINING PROTEIN"/>
    <property type="match status" value="1"/>
</dbReference>
<proteinExistence type="predicted"/>
<dbReference type="CDD" id="cd04587">
    <property type="entry name" value="CBS_pair_CAP-ED_NT_Pol-beta-like_DUF294_assoc"/>
    <property type="match status" value="1"/>
</dbReference>
<dbReference type="Pfam" id="PF00027">
    <property type="entry name" value="cNMP_binding"/>
    <property type="match status" value="1"/>
</dbReference>
<protein>
    <submittedName>
        <fullName evidence="5">Cyclic nucleotide-binding protein</fullName>
    </submittedName>
</protein>
<reference evidence="5" key="1">
    <citation type="submission" date="2017-08" db="EMBL/GenBank/DDBJ databases">
        <authorList>
            <person name="Imhoff J.F."/>
            <person name="Rahn T."/>
            <person name="Kuenzel S."/>
            <person name="Neulinger S.C."/>
        </authorList>
    </citation>
    <scope>NUCLEOTIDE SEQUENCE</scope>
    <source>
        <strain evidence="5">DSM 11080</strain>
    </source>
</reference>
<dbReference type="InterPro" id="IPR018821">
    <property type="entry name" value="DUF294_put_nucleoTrafse_sb-bd"/>
</dbReference>
<dbReference type="SUPFAM" id="SSF51206">
    <property type="entry name" value="cAMP-binding domain-like"/>
    <property type="match status" value="1"/>
</dbReference>
<dbReference type="CDD" id="cd00038">
    <property type="entry name" value="CAP_ED"/>
    <property type="match status" value="1"/>
</dbReference>
<evidence type="ECO:0000259" key="3">
    <source>
        <dbReference type="PROSITE" id="PS50042"/>
    </source>
</evidence>
<feature type="domain" description="CBS" evidence="4">
    <location>
        <begin position="160"/>
        <end position="216"/>
    </location>
</feature>
<feature type="domain" description="CBS" evidence="4">
    <location>
        <begin position="224"/>
        <end position="280"/>
    </location>
</feature>
<dbReference type="InterPro" id="IPR051257">
    <property type="entry name" value="Diverse_CBS-Domain"/>
</dbReference>
<dbReference type="Gene3D" id="2.60.120.10">
    <property type="entry name" value="Jelly Rolls"/>
    <property type="match status" value="1"/>
</dbReference>
<dbReference type="InterPro" id="IPR018490">
    <property type="entry name" value="cNMP-bd_dom_sf"/>
</dbReference>
<dbReference type="RefSeq" id="WP_200347802.1">
    <property type="nucleotide sequence ID" value="NZ_NRSJ01000039.1"/>
</dbReference>
<evidence type="ECO:0000256" key="2">
    <source>
        <dbReference type="PROSITE-ProRule" id="PRU00703"/>
    </source>
</evidence>
<dbReference type="SUPFAM" id="SSF54631">
    <property type="entry name" value="CBS-domain pair"/>
    <property type="match status" value="1"/>
</dbReference>
<dbReference type="SMART" id="SM00100">
    <property type="entry name" value="cNMP"/>
    <property type="match status" value="1"/>
</dbReference>
<evidence type="ECO:0000313" key="6">
    <source>
        <dbReference type="Proteomes" id="UP001296776"/>
    </source>
</evidence>
<dbReference type="Proteomes" id="UP001296776">
    <property type="component" value="Unassembled WGS sequence"/>
</dbReference>
<evidence type="ECO:0000313" key="5">
    <source>
        <dbReference type="EMBL" id="MBK1706353.1"/>
    </source>
</evidence>
<accession>A0AAJ0XBG1</accession>
<dbReference type="InterPro" id="IPR000644">
    <property type="entry name" value="CBS_dom"/>
</dbReference>
<dbReference type="InterPro" id="IPR046342">
    <property type="entry name" value="CBS_dom_sf"/>
</dbReference>
<dbReference type="InterPro" id="IPR000595">
    <property type="entry name" value="cNMP-bd_dom"/>
</dbReference>
<keyword evidence="6" id="KW-1185">Reference proteome</keyword>
<dbReference type="Pfam" id="PF00571">
    <property type="entry name" value="CBS"/>
    <property type="match status" value="2"/>
</dbReference>
<evidence type="ECO:0000259" key="4">
    <source>
        <dbReference type="PROSITE" id="PS51371"/>
    </source>
</evidence>
<dbReference type="SMART" id="SM00116">
    <property type="entry name" value="CBS"/>
    <property type="match status" value="2"/>
</dbReference>
<gene>
    <name evidence="5" type="ORF">CKO40_17815</name>
</gene>
<feature type="domain" description="Cyclic nucleotide-binding" evidence="3">
    <location>
        <begin position="17"/>
        <end position="115"/>
    </location>
</feature>
<dbReference type="PANTHER" id="PTHR43080">
    <property type="entry name" value="CBS DOMAIN-CONTAINING PROTEIN CBSX3, MITOCHONDRIAL"/>
    <property type="match status" value="1"/>
</dbReference>
<dbReference type="PROSITE" id="PS50042">
    <property type="entry name" value="CNMP_BINDING_3"/>
    <property type="match status" value="1"/>
</dbReference>
<dbReference type="PROSITE" id="PS51371">
    <property type="entry name" value="CBS"/>
    <property type="match status" value="2"/>
</dbReference>
<dbReference type="EMBL" id="NRSJ01000039">
    <property type="protein sequence ID" value="MBK1706353.1"/>
    <property type="molecule type" value="Genomic_DNA"/>
</dbReference>
<dbReference type="InterPro" id="IPR014710">
    <property type="entry name" value="RmlC-like_jellyroll"/>
</dbReference>
<keyword evidence="1 2" id="KW-0129">CBS domain</keyword>
<dbReference type="InterPro" id="IPR005105">
    <property type="entry name" value="GlnD_Uridyltrans_N"/>
</dbReference>
<dbReference type="CDD" id="cd05401">
    <property type="entry name" value="NT_GlnE_GlnD_like"/>
    <property type="match status" value="1"/>
</dbReference>
<comment type="caution">
    <text evidence="5">The sequence shown here is derived from an EMBL/GenBank/DDBJ whole genome shotgun (WGS) entry which is preliminary data.</text>
</comment>
<name>A0AAJ0XBG1_9GAMM</name>
<sequence>MDVELIEIQEFLANHPPFEQLPEAALEQIPRQLTVRYLRRGSAFPPADDQARHLYILRRGAVELRTEEGELAGKLAEGDLYSDACGGNSESRALTGQTVEDTLAYSLSCERFERLCTDHPELAEHFQDAPTKRLRKALDVLTEQTATSSGLMTVTAQDLIRRSPVIADPAISIREAAGIMSTERASALLLMEAGQLAGIITDRDLRNRCVAAGLSTDRPVKAIMTASISTISADTLGFEALLKMTRLNVHHLPVVEGEQVLGMLSTSDFTRFQSSSGVYIVSDVHKAKTVAELEAVSAKIPELQVQLINSGATGNHVGQAVSAITDAITLRLIALAEAELGPPPVPYAWLVGGSQARREQSSHSDQDNALLIADAMSKGDDDYFRQLAERVNDGLHACGYIYCPGEVMAKNPTWRQPLAVWQRYFENWIQRPEPKALMLASVFFDLRALHDPAGLYDGLHQQVLELSRDNRIFIAYMAANALKYRPPLGFFRNFVLIHGGDHDRSFDLKHRGTVPIIDLARAYALSAGLEPINTVERLEAAAATKALSQDGAANLIDAFELINTLRIRHQAEQLSKGEHADNFLAPERLSPLERGHLKDAFILINSMQETLGQRYQAGRFT</sequence>
<dbReference type="Pfam" id="PF10335">
    <property type="entry name" value="DUF294_C"/>
    <property type="match status" value="1"/>
</dbReference>
<dbReference type="GO" id="GO:0008773">
    <property type="term" value="F:[protein-PII] uridylyltransferase activity"/>
    <property type="evidence" value="ECO:0007669"/>
    <property type="project" value="InterPro"/>
</dbReference>